<dbReference type="Gene3D" id="3.30.420.10">
    <property type="entry name" value="Ribonuclease H-like superfamily/Ribonuclease H"/>
    <property type="match status" value="1"/>
</dbReference>
<dbReference type="CDD" id="cd08640">
    <property type="entry name" value="DNA_pol_A_plastid_like"/>
    <property type="match status" value="1"/>
</dbReference>
<dbReference type="FunFam" id="1.10.150.20:FF:000034">
    <property type="entry name" value="DNA polymerase I"/>
    <property type="match status" value="1"/>
</dbReference>
<dbReference type="SMART" id="SM00482">
    <property type="entry name" value="POLAc"/>
    <property type="match status" value="1"/>
</dbReference>
<dbReference type="Gene3D" id="1.10.150.20">
    <property type="entry name" value="5' to 3' exonuclease, C-terminal subdomain"/>
    <property type="match status" value="1"/>
</dbReference>
<dbReference type="EMBL" id="CM017328">
    <property type="protein sequence ID" value="KAE8125599.1"/>
    <property type="molecule type" value="Genomic_DNA"/>
</dbReference>
<dbReference type="GO" id="GO:0008408">
    <property type="term" value="F:3'-5' exonuclease activity"/>
    <property type="evidence" value="ECO:0007669"/>
    <property type="project" value="InterPro"/>
</dbReference>
<evidence type="ECO:0000256" key="4">
    <source>
        <dbReference type="ARBA" id="ARBA00022695"/>
    </source>
</evidence>
<evidence type="ECO:0000256" key="12">
    <source>
        <dbReference type="ARBA" id="ARBA00023125"/>
    </source>
</evidence>
<feature type="compositionally biased region" description="Polar residues" evidence="16">
    <location>
        <begin position="269"/>
        <end position="280"/>
    </location>
</feature>
<evidence type="ECO:0000256" key="2">
    <source>
        <dbReference type="ARBA" id="ARBA00012417"/>
    </source>
</evidence>
<dbReference type="CDD" id="cd06139">
    <property type="entry name" value="DNA_polA_I_Ecoli_like_exo"/>
    <property type="match status" value="1"/>
</dbReference>
<dbReference type="GO" id="GO:0006264">
    <property type="term" value="P:mitochondrial DNA replication"/>
    <property type="evidence" value="ECO:0007669"/>
    <property type="project" value="UniProtKB-ARBA"/>
</dbReference>
<name>A0A5N6RV81_9ROSI</name>
<dbReference type="GO" id="GO:0009507">
    <property type="term" value="C:chloroplast"/>
    <property type="evidence" value="ECO:0007669"/>
    <property type="project" value="UniProtKB-ARBA"/>
</dbReference>
<protein>
    <recommendedName>
        <fullName evidence="2">DNA-directed DNA polymerase</fullName>
        <ecNumber evidence="2">2.7.7.7</ecNumber>
    </recommendedName>
    <alternativeName>
        <fullName evidence="15">DNA polymerase PolI-like B</fullName>
    </alternativeName>
</protein>
<keyword evidence="5" id="KW-0235">DNA replication</keyword>
<sequence length="1089" mass="121854">MAMGLSTQTGPLGPSCPSYSFFSRSCSRPSCFSFSWSLLASSKALHRRGGWTIQSNKNFQTMSHCWRLQCLSNSAKMVFYSRDQDNYNGSILEKPIIDPRSIDKEGAKVSTRNSSGLQIPEFGHSIPQRPSGATAYEITESGGFGDYCIRSDKKSWEYEREMVKFYREASKNGSNRPHGTSCQASMFSTNFGQNVMTHVDHAAPVSGSKPASAIPSGPASAELKCEEDRNIAVKDVNGRRGLCSTEHLEKVAQPSVFTSRNLEEKKETSSGPTNGSVNTSTSNEAYCQPNLHERLNSLYDSVLVVDNVTIAKEVVRMLTNKYRHLVHSCDTEVAKIDVKQETPVDHGEIICFSIYSGPEADLGNGKSCVWVDVLDGGGRDLLDEFAPFFEDPSIKKVWHNYSFDNHVIENYGLRLSGFHADTMHMARLWDSSRRTAGGYSLEALTGNKTIMCGAQHCHEDELFGKVSMKTIFGRRKIKKDGSEGKMITISPVEELQREERKPWICYSVLDAKSTLKLYESLKCLLSNRAWILDGKPVSGKSMFDFYEEYWRPFGELLVKMETEGMLVDRAYLSEVEKVAKAEQVVAANRFRNWASQYCPDAKDMNVGSDTQLRQLFFGGIANRKEPNEFLPYERVFKVPNVDKVIEDGKKTPTKFRNIRLHRILDTPPPTDIFTASGWPSVSGDALKTLAGKVSAEYDFMDDASDQQLDDNVENASENEVSVEQKSTGDVDNSAYGMAFRAFEEDEKGREACHAIAALCEVCSIDSLISNFILPLQGSNISGSNGRIHCSLNINTETGRLSARRPNLQNQPALEKDRYKIRQAFIAAPGNSLIVADYGQLELRILAHLASCKSMLDAFRAGGDFHSRTAMNMYPYIREAIDKKQVLLEWYPQPGEEKPPVPLLKDAFASERRKAKMLNFSIAYGKTPMGLSRDWKVSVEEAKETVDLWYSDRKEVLTWQKKRKQEARDKQFVCTLLGRARRFPSMANVSTYQKGHIERAAINTPVQGSAADVAMCAMLEISKNVRLKELGWKLLLQVHDEVILEGPTETAEVAKAIVVECMSKPFNGKNFLQVDLSVDAKCALNWYAGK</sequence>
<evidence type="ECO:0000256" key="3">
    <source>
        <dbReference type="ARBA" id="ARBA00022679"/>
    </source>
</evidence>
<comment type="similarity">
    <text evidence="1">Belongs to the DNA polymerase type-A family.</text>
</comment>
<proteinExistence type="inferred from homology"/>
<reference evidence="18 19" key="1">
    <citation type="submission" date="2019-06" db="EMBL/GenBank/DDBJ databases">
        <title>A chromosomal-level reference genome of Carpinus fangiana (Coryloideae, Betulaceae).</title>
        <authorList>
            <person name="Yang X."/>
            <person name="Wang Z."/>
            <person name="Zhang L."/>
            <person name="Hao G."/>
            <person name="Liu J."/>
            <person name="Yang Y."/>
        </authorList>
    </citation>
    <scope>NUCLEOTIDE SEQUENCE [LARGE SCALE GENOMIC DNA]</scope>
    <source>
        <strain evidence="18">Cfa_2016G</strain>
        <tissue evidence="18">Leaf</tissue>
    </source>
</reference>
<dbReference type="SUPFAM" id="SSF53098">
    <property type="entry name" value="Ribonuclease H-like"/>
    <property type="match status" value="1"/>
</dbReference>
<evidence type="ECO:0000313" key="18">
    <source>
        <dbReference type="EMBL" id="KAE8125599.1"/>
    </source>
</evidence>
<evidence type="ECO:0000256" key="16">
    <source>
        <dbReference type="SAM" id="MobiDB-lite"/>
    </source>
</evidence>
<gene>
    <name evidence="18" type="ORF">FH972_020382</name>
</gene>
<keyword evidence="11" id="KW-0809">Transit peptide</keyword>
<dbReference type="Pfam" id="PF01612">
    <property type="entry name" value="DNA_pol_A_exo1"/>
    <property type="match status" value="1"/>
</dbReference>
<dbReference type="SUPFAM" id="SSF56672">
    <property type="entry name" value="DNA/RNA polymerases"/>
    <property type="match status" value="1"/>
</dbReference>
<keyword evidence="7" id="KW-0227">DNA damage</keyword>
<dbReference type="PANTHER" id="PTHR10133:SF27">
    <property type="entry name" value="DNA POLYMERASE NU"/>
    <property type="match status" value="1"/>
</dbReference>
<evidence type="ECO:0000256" key="15">
    <source>
        <dbReference type="ARBA" id="ARBA00079253"/>
    </source>
</evidence>
<keyword evidence="9" id="KW-0269">Exonuclease</keyword>
<feature type="region of interest" description="Disordered" evidence="16">
    <location>
        <begin position="254"/>
        <end position="280"/>
    </location>
</feature>
<dbReference type="InterPro" id="IPR001098">
    <property type="entry name" value="DNA-dir_DNA_pol_A_palm_dom"/>
</dbReference>
<evidence type="ECO:0000259" key="17">
    <source>
        <dbReference type="SMART" id="SM00482"/>
    </source>
</evidence>
<evidence type="ECO:0000256" key="5">
    <source>
        <dbReference type="ARBA" id="ARBA00022705"/>
    </source>
</evidence>
<keyword evidence="3" id="KW-0808">Transferase</keyword>
<dbReference type="InterPro" id="IPR036397">
    <property type="entry name" value="RNaseH_sf"/>
</dbReference>
<evidence type="ECO:0000313" key="19">
    <source>
        <dbReference type="Proteomes" id="UP000327013"/>
    </source>
</evidence>
<dbReference type="Gene3D" id="3.30.70.370">
    <property type="match status" value="1"/>
</dbReference>
<dbReference type="GO" id="GO:0033259">
    <property type="term" value="P:plastid DNA replication"/>
    <property type="evidence" value="ECO:0007669"/>
    <property type="project" value="UniProtKB-ARBA"/>
</dbReference>
<evidence type="ECO:0000256" key="10">
    <source>
        <dbReference type="ARBA" id="ARBA00022932"/>
    </source>
</evidence>
<evidence type="ECO:0000256" key="6">
    <source>
        <dbReference type="ARBA" id="ARBA00022722"/>
    </source>
</evidence>
<dbReference type="InterPro" id="IPR002298">
    <property type="entry name" value="DNA_polymerase_A"/>
</dbReference>
<evidence type="ECO:0000256" key="11">
    <source>
        <dbReference type="ARBA" id="ARBA00022946"/>
    </source>
</evidence>
<dbReference type="Pfam" id="PF00476">
    <property type="entry name" value="DNA_pol_A"/>
    <property type="match status" value="2"/>
</dbReference>
<dbReference type="GO" id="GO:0006302">
    <property type="term" value="P:double-strand break repair"/>
    <property type="evidence" value="ECO:0007669"/>
    <property type="project" value="TreeGrafter"/>
</dbReference>
<dbReference type="InterPro" id="IPR002562">
    <property type="entry name" value="3'-5'_exonuclease_dom"/>
</dbReference>
<feature type="domain" description="DNA-directed DNA polymerase family A palm" evidence="17">
    <location>
        <begin position="819"/>
        <end position="1049"/>
    </location>
</feature>
<dbReference type="GO" id="GO:0003887">
    <property type="term" value="F:DNA-directed DNA polymerase activity"/>
    <property type="evidence" value="ECO:0007669"/>
    <property type="project" value="UniProtKB-KW"/>
</dbReference>
<dbReference type="InterPro" id="IPR043502">
    <property type="entry name" value="DNA/RNA_pol_sf"/>
</dbReference>
<accession>A0A5N6RV81</accession>
<dbReference type="Proteomes" id="UP000327013">
    <property type="component" value="Chromosome 8"/>
</dbReference>
<keyword evidence="8" id="KW-0378">Hydrolase</keyword>
<evidence type="ECO:0000256" key="8">
    <source>
        <dbReference type="ARBA" id="ARBA00022801"/>
    </source>
</evidence>
<dbReference type="OrthoDB" id="275278at2759"/>
<keyword evidence="19" id="KW-1185">Reference proteome</keyword>
<keyword evidence="4" id="KW-0548">Nucleotidyltransferase</keyword>
<dbReference type="GO" id="GO:0005739">
    <property type="term" value="C:mitochondrion"/>
    <property type="evidence" value="ECO:0007669"/>
    <property type="project" value="UniProtKB-ARBA"/>
</dbReference>
<organism evidence="18 19">
    <name type="scientific">Carpinus fangiana</name>
    <dbReference type="NCBI Taxonomy" id="176857"/>
    <lineage>
        <taxon>Eukaryota</taxon>
        <taxon>Viridiplantae</taxon>
        <taxon>Streptophyta</taxon>
        <taxon>Embryophyta</taxon>
        <taxon>Tracheophyta</taxon>
        <taxon>Spermatophyta</taxon>
        <taxon>Magnoliopsida</taxon>
        <taxon>eudicotyledons</taxon>
        <taxon>Gunneridae</taxon>
        <taxon>Pentapetalae</taxon>
        <taxon>rosids</taxon>
        <taxon>fabids</taxon>
        <taxon>Fagales</taxon>
        <taxon>Betulaceae</taxon>
        <taxon>Carpinus</taxon>
    </lineage>
</organism>
<evidence type="ECO:0000256" key="7">
    <source>
        <dbReference type="ARBA" id="ARBA00022763"/>
    </source>
</evidence>
<dbReference type="EC" id="2.7.7.7" evidence="2"/>
<evidence type="ECO:0000256" key="13">
    <source>
        <dbReference type="ARBA" id="ARBA00023204"/>
    </source>
</evidence>
<dbReference type="PRINTS" id="PR00868">
    <property type="entry name" value="DNAPOLI"/>
</dbReference>
<comment type="catalytic activity">
    <reaction evidence="14">
        <text>DNA(n) + a 2'-deoxyribonucleoside 5'-triphosphate = DNA(n+1) + diphosphate</text>
        <dbReference type="Rhea" id="RHEA:22508"/>
        <dbReference type="Rhea" id="RHEA-COMP:17339"/>
        <dbReference type="Rhea" id="RHEA-COMP:17340"/>
        <dbReference type="ChEBI" id="CHEBI:33019"/>
        <dbReference type="ChEBI" id="CHEBI:61560"/>
        <dbReference type="ChEBI" id="CHEBI:173112"/>
        <dbReference type="EC" id="2.7.7.7"/>
    </reaction>
</comment>
<dbReference type="InterPro" id="IPR012337">
    <property type="entry name" value="RNaseH-like_sf"/>
</dbReference>
<keyword evidence="12" id="KW-0238">DNA-binding</keyword>
<evidence type="ECO:0000256" key="14">
    <source>
        <dbReference type="ARBA" id="ARBA00049244"/>
    </source>
</evidence>
<dbReference type="AlphaFoldDB" id="A0A5N6RV81"/>
<keyword evidence="13" id="KW-0234">DNA repair</keyword>
<dbReference type="FunFam" id="3.30.420.10:FF:000051">
    <property type="entry name" value="DNA polymerase I"/>
    <property type="match status" value="1"/>
</dbReference>
<evidence type="ECO:0000256" key="9">
    <source>
        <dbReference type="ARBA" id="ARBA00022839"/>
    </source>
</evidence>
<dbReference type="PANTHER" id="PTHR10133">
    <property type="entry name" value="DNA POLYMERASE I"/>
    <property type="match status" value="1"/>
</dbReference>
<evidence type="ECO:0000256" key="1">
    <source>
        <dbReference type="ARBA" id="ARBA00007705"/>
    </source>
</evidence>
<keyword evidence="10" id="KW-0239">DNA-directed DNA polymerase</keyword>
<keyword evidence="6" id="KW-0540">Nuclease</keyword>
<dbReference type="GO" id="GO:0003677">
    <property type="term" value="F:DNA binding"/>
    <property type="evidence" value="ECO:0007669"/>
    <property type="project" value="UniProtKB-KW"/>
</dbReference>